<evidence type="ECO:0000313" key="2">
    <source>
        <dbReference type="EMBL" id="MDI5969330.1"/>
    </source>
</evidence>
<dbReference type="AlphaFoldDB" id="A0AA90KFI9"/>
<name>A0AA90KFI9_9ACTN</name>
<comment type="caution">
    <text evidence="2">The sequence shown here is derived from an EMBL/GenBank/DDBJ whole genome shotgun (WGS) entry which is preliminary data.</text>
</comment>
<dbReference type="RefSeq" id="WP_271318905.1">
    <property type="nucleotide sequence ID" value="NZ_JAAGKO020000014.1"/>
</dbReference>
<protein>
    <submittedName>
        <fullName evidence="2">Uncharacterized protein</fullName>
    </submittedName>
</protein>
<organism evidence="2">
    <name type="scientific">Streptantibioticus silvisoli</name>
    <dbReference type="NCBI Taxonomy" id="2705255"/>
    <lineage>
        <taxon>Bacteria</taxon>
        <taxon>Bacillati</taxon>
        <taxon>Actinomycetota</taxon>
        <taxon>Actinomycetes</taxon>
        <taxon>Kitasatosporales</taxon>
        <taxon>Streptomycetaceae</taxon>
        <taxon>Streptantibioticus</taxon>
    </lineage>
</organism>
<proteinExistence type="predicted"/>
<sequence>MLKLRRPVVLGVAVLVIAAAGYGGYYVSPYGRHDREAASYEQQFRQRVVSLGGVTVVHSGHQVSDNQWGEGGECSLIATLEIRTGLSEQAFTARLRKVLAAHPDEYVHEDVAAVGGGALRVQAATLIDGGSLDLRCG</sequence>
<dbReference type="EMBL" id="JAAGKO020000014">
    <property type="protein sequence ID" value="MDI5963461.1"/>
    <property type="molecule type" value="Genomic_DNA"/>
</dbReference>
<evidence type="ECO:0000313" key="1">
    <source>
        <dbReference type="EMBL" id="MDI5963461.1"/>
    </source>
</evidence>
<reference evidence="2 3" key="1">
    <citation type="submission" date="2023-05" db="EMBL/GenBank/DDBJ databases">
        <title>Streptantibioticus silvisoli sp. nov., acidotolerant actinomycetes 1 from pine litter.</title>
        <authorList>
            <person name="Swiecimska M."/>
            <person name="Golinska P."/>
            <person name="Sangal V."/>
            <person name="Wachnowicz B."/>
            <person name="Goodfellow M."/>
        </authorList>
    </citation>
    <scope>NUCLEOTIDE SEQUENCE</scope>
    <source>
        <strain evidence="2">SL13</strain>
        <strain evidence="1 3">SL54</strain>
    </source>
</reference>
<dbReference type="EMBL" id="JABXJJ020000009">
    <property type="protein sequence ID" value="MDI5969330.1"/>
    <property type="molecule type" value="Genomic_DNA"/>
</dbReference>
<accession>A0AA90KFI9</accession>
<gene>
    <name evidence="1" type="ORF">POF43_012185</name>
    <name evidence="2" type="ORF">POF50_008220</name>
</gene>
<keyword evidence="3" id="KW-1185">Reference proteome</keyword>
<dbReference type="Proteomes" id="UP001156398">
    <property type="component" value="Unassembled WGS sequence"/>
</dbReference>
<evidence type="ECO:0000313" key="3">
    <source>
        <dbReference type="Proteomes" id="UP001156398"/>
    </source>
</evidence>